<dbReference type="STRING" id="13333.W1NGA6"/>
<sequence length="272" mass="31073">MKRRFLSLPVFVVLLLIVFVYYSTVFVFIEEWLSLKSSHGLLNSLIFTFFAAMILSSYATAILRDPGRVPYGLVPDIEGSNDNINGPKETGAHKRYCEKCCHHKPPRAHHCRVCRRCVLRMDHHCIWINNCVGHGNYRPFLVSVLYSGIASTYSMVIFLCNTLQKYDQFSTLAYNVFYVFCGAIIVSLCLVLDSLLGWQIYLLCRNMTTIEYRAGVRAKWLAKKAGQNYHHPYDLGVCKNLNSVLGQNMLMWVCPISSGHRSDGIHFPTSRD</sequence>
<dbReference type="GO" id="GO:0016020">
    <property type="term" value="C:membrane"/>
    <property type="evidence" value="ECO:0007669"/>
    <property type="project" value="UniProtKB-SubCell"/>
</dbReference>
<keyword evidence="5 8" id="KW-1133">Transmembrane helix</keyword>
<comment type="subcellular location">
    <subcellularLocation>
        <location evidence="1">Membrane</location>
        <topology evidence="1">Multi-pass membrane protein</topology>
    </subcellularLocation>
</comment>
<keyword evidence="6 8" id="KW-0472">Membrane</keyword>
<dbReference type="PANTHER" id="PTHR12246">
    <property type="entry name" value="PALMITOYLTRANSFERASE ZDHHC16"/>
    <property type="match status" value="1"/>
</dbReference>
<evidence type="ECO:0000256" key="7">
    <source>
        <dbReference type="ARBA" id="ARBA00023315"/>
    </source>
</evidence>
<feature type="transmembrane region" description="Helical" evidence="8">
    <location>
        <begin position="6"/>
        <end position="29"/>
    </location>
</feature>
<dbReference type="Proteomes" id="UP000017836">
    <property type="component" value="Unassembled WGS sequence"/>
</dbReference>
<protein>
    <recommendedName>
        <fullName evidence="8">S-acyltransferase</fullName>
        <ecNumber evidence="8">2.3.1.225</ecNumber>
    </recommendedName>
    <alternativeName>
        <fullName evidence="8">Palmitoyltransferase</fullName>
    </alternativeName>
</protein>
<dbReference type="AlphaFoldDB" id="W1NGA6"/>
<dbReference type="OMA" id="FQTEHEY"/>
<dbReference type="EC" id="2.3.1.225" evidence="8"/>
<feature type="transmembrane region" description="Helical" evidence="8">
    <location>
        <begin position="172"/>
        <end position="198"/>
    </location>
</feature>
<evidence type="ECO:0000313" key="10">
    <source>
        <dbReference type="EMBL" id="ERM94827.1"/>
    </source>
</evidence>
<proteinExistence type="inferred from homology"/>
<dbReference type="eggNOG" id="KOG1315">
    <property type="taxonomic scope" value="Eukaryota"/>
</dbReference>
<comment type="catalytic activity">
    <reaction evidence="8">
        <text>L-cysteinyl-[protein] + hexadecanoyl-CoA = S-hexadecanoyl-L-cysteinyl-[protein] + CoA</text>
        <dbReference type="Rhea" id="RHEA:36683"/>
        <dbReference type="Rhea" id="RHEA-COMP:10131"/>
        <dbReference type="Rhea" id="RHEA-COMP:11032"/>
        <dbReference type="ChEBI" id="CHEBI:29950"/>
        <dbReference type="ChEBI" id="CHEBI:57287"/>
        <dbReference type="ChEBI" id="CHEBI:57379"/>
        <dbReference type="ChEBI" id="CHEBI:74151"/>
        <dbReference type="EC" id="2.3.1.225"/>
    </reaction>
</comment>
<evidence type="ECO:0000313" key="11">
    <source>
        <dbReference type="Proteomes" id="UP000017836"/>
    </source>
</evidence>
<dbReference type="HOGENOM" id="CLU_027721_7_0_1"/>
<evidence type="ECO:0000259" key="9">
    <source>
        <dbReference type="Pfam" id="PF01529"/>
    </source>
</evidence>
<evidence type="ECO:0000256" key="3">
    <source>
        <dbReference type="ARBA" id="ARBA00022679"/>
    </source>
</evidence>
<dbReference type="GO" id="GO:0019706">
    <property type="term" value="F:protein-cysteine S-palmitoyltransferase activity"/>
    <property type="evidence" value="ECO:0000318"/>
    <property type="project" value="GO_Central"/>
</dbReference>
<evidence type="ECO:0000256" key="1">
    <source>
        <dbReference type="ARBA" id="ARBA00004141"/>
    </source>
</evidence>
<keyword evidence="7 8" id="KW-0012">Acyltransferase</keyword>
<accession>W1NGA6</accession>
<evidence type="ECO:0000256" key="8">
    <source>
        <dbReference type="RuleBase" id="RU079119"/>
    </source>
</evidence>
<evidence type="ECO:0000256" key="2">
    <source>
        <dbReference type="ARBA" id="ARBA00008574"/>
    </source>
</evidence>
<dbReference type="GO" id="GO:0006612">
    <property type="term" value="P:protein targeting to membrane"/>
    <property type="evidence" value="ECO:0000318"/>
    <property type="project" value="GO_Central"/>
</dbReference>
<dbReference type="InterPro" id="IPR001594">
    <property type="entry name" value="Palmitoyltrfase_DHHC"/>
</dbReference>
<dbReference type="Gramene" id="ERM94827">
    <property type="protein sequence ID" value="ERM94827"/>
    <property type="gene ID" value="AMTR_s00009p00051780"/>
</dbReference>
<feature type="transmembrane region" description="Helical" evidence="8">
    <location>
        <begin position="140"/>
        <end position="160"/>
    </location>
</feature>
<dbReference type="Pfam" id="PF01529">
    <property type="entry name" value="DHHC"/>
    <property type="match status" value="1"/>
</dbReference>
<evidence type="ECO:0000256" key="4">
    <source>
        <dbReference type="ARBA" id="ARBA00022692"/>
    </source>
</evidence>
<reference evidence="11" key="1">
    <citation type="journal article" date="2013" name="Science">
        <title>The Amborella genome and the evolution of flowering plants.</title>
        <authorList>
            <consortium name="Amborella Genome Project"/>
        </authorList>
    </citation>
    <scope>NUCLEOTIDE SEQUENCE [LARGE SCALE GENOMIC DNA]</scope>
</reference>
<feature type="transmembrane region" description="Helical" evidence="8">
    <location>
        <begin position="41"/>
        <end position="63"/>
    </location>
</feature>
<comment type="similarity">
    <text evidence="2 8">Belongs to the DHHC palmitoyltransferase family.</text>
</comment>
<keyword evidence="3 8" id="KW-0808">Transferase</keyword>
<dbReference type="PROSITE" id="PS50216">
    <property type="entry name" value="DHHC"/>
    <property type="match status" value="1"/>
</dbReference>
<dbReference type="GO" id="GO:0005794">
    <property type="term" value="C:Golgi apparatus"/>
    <property type="evidence" value="ECO:0000318"/>
    <property type="project" value="GO_Central"/>
</dbReference>
<keyword evidence="4 8" id="KW-0812">Transmembrane</keyword>
<dbReference type="EMBL" id="KI397501">
    <property type="protein sequence ID" value="ERM94827.1"/>
    <property type="molecule type" value="Genomic_DNA"/>
</dbReference>
<keyword evidence="11" id="KW-1185">Reference proteome</keyword>
<comment type="domain">
    <text evidence="8">The DHHC domain is required for palmitoyltransferase activity.</text>
</comment>
<dbReference type="GO" id="GO:0005783">
    <property type="term" value="C:endoplasmic reticulum"/>
    <property type="evidence" value="ECO:0000318"/>
    <property type="project" value="GO_Central"/>
</dbReference>
<evidence type="ECO:0000256" key="5">
    <source>
        <dbReference type="ARBA" id="ARBA00022989"/>
    </source>
</evidence>
<organism evidence="10 11">
    <name type="scientific">Amborella trichopoda</name>
    <dbReference type="NCBI Taxonomy" id="13333"/>
    <lineage>
        <taxon>Eukaryota</taxon>
        <taxon>Viridiplantae</taxon>
        <taxon>Streptophyta</taxon>
        <taxon>Embryophyta</taxon>
        <taxon>Tracheophyta</taxon>
        <taxon>Spermatophyta</taxon>
        <taxon>Magnoliopsida</taxon>
        <taxon>Amborellales</taxon>
        <taxon>Amborellaceae</taxon>
        <taxon>Amborella</taxon>
    </lineage>
</organism>
<feature type="domain" description="Palmitoyltransferase DHHC" evidence="9">
    <location>
        <begin position="93"/>
        <end position="212"/>
    </location>
</feature>
<dbReference type="InterPro" id="IPR039859">
    <property type="entry name" value="PFA4/ZDH16/20/ERF2-like"/>
</dbReference>
<gene>
    <name evidence="10" type="ORF">AMTR_s00009p00051780</name>
</gene>
<evidence type="ECO:0000256" key="6">
    <source>
        <dbReference type="ARBA" id="ARBA00023136"/>
    </source>
</evidence>
<name>W1NGA6_AMBTC</name>